<dbReference type="PANTHER" id="PTHR12645:SF0">
    <property type="entry name" value="FAD-LINKED SULFHYDRYL OXIDASE ALR"/>
    <property type="match status" value="1"/>
</dbReference>
<accession>A0AAP0EPC8</accession>
<dbReference type="FunFam" id="1.20.120.310:FF:000002">
    <property type="entry name" value="Sulfhydryl oxidase"/>
    <property type="match status" value="1"/>
</dbReference>
<dbReference type="SUPFAM" id="SSF69000">
    <property type="entry name" value="FAD-dependent thiol oxidase"/>
    <property type="match status" value="1"/>
</dbReference>
<keyword evidence="4 8" id="KW-0560">Oxidoreductase</keyword>
<dbReference type="EMBL" id="JBBNAE010000009">
    <property type="protein sequence ID" value="KAK9097191.1"/>
    <property type="molecule type" value="Genomic_DNA"/>
</dbReference>
<organism evidence="10 11">
    <name type="scientific">Stephania japonica</name>
    <dbReference type="NCBI Taxonomy" id="461633"/>
    <lineage>
        <taxon>Eukaryota</taxon>
        <taxon>Viridiplantae</taxon>
        <taxon>Streptophyta</taxon>
        <taxon>Embryophyta</taxon>
        <taxon>Tracheophyta</taxon>
        <taxon>Spermatophyta</taxon>
        <taxon>Magnoliopsida</taxon>
        <taxon>Ranunculales</taxon>
        <taxon>Menispermaceae</taxon>
        <taxon>Menispermoideae</taxon>
        <taxon>Cissampelideae</taxon>
        <taxon>Stephania</taxon>
    </lineage>
</organism>
<sequence length="214" mass="24392">MSENEEKNQNQRHPYQFVFNTCEAVANCIQTHVYRFVGDAQQRFSPNSRRPLFSISSSLSATNVSDGDRVIQQSKTDKFVVVKSSKPVTKEELGRCTWTFLHTLAAQFPDRPTRQQKKDVKELMAILSRVYPCKDCADHFREVLRILTANVIIANPVQAGSQAEFSRWLCHVHNVVNRSLGKPIFPCQRIDARWGKLECQDRACDLEGSTGFSI</sequence>
<reference evidence="10 11" key="1">
    <citation type="submission" date="2024-01" db="EMBL/GenBank/DDBJ databases">
        <title>Genome assemblies of Stephania.</title>
        <authorList>
            <person name="Yang L."/>
        </authorList>
    </citation>
    <scope>NUCLEOTIDE SEQUENCE [LARGE SCALE GENOMIC DNA]</scope>
    <source>
        <strain evidence="10">QJT</strain>
        <tissue evidence="10">Leaf</tissue>
    </source>
</reference>
<dbReference type="InterPro" id="IPR017905">
    <property type="entry name" value="ERV/ALR_sulphydryl_oxidase"/>
</dbReference>
<evidence type="ECO:0000256" key="4">
    <source>
        <dbReference type="ARBA" id="ARBA00023002"/>
    </source>
</evidence>
<evidence type="ECO:0000256" key="8">
    <source>
        <dbReference type="RuleBase" id="RU371123"/>
    </source>
</evidence>
<keyword evidence="11" id="KW-1185">Reference proteome</keyword>
<comment type="caution">
    <text evidence="10">The sequence shown here is derived from an EMBL/GenBank/DDBJ whole genome shotgun (WGS) entry which is preliminary data.</text>
</comment>
<evidence type="ECO:0000259" key="9">
    <source>
        <dbReference type="PROSITE" id="PS51324"/>
    </source>
</evidence>
<evidence type="ECO:0000256" key="7">
    <source>
        <dbReference type="ARBA" id="ARBA00054445"/>
    </source>
</evidence>
<evidence type="ECO:0000256" key="3">
    <source>
        <dbReference type="ARBA" id="ARBA00022827"/>
    </source>
</evidence>
<keyword evidence="3 8" id="KW-0274">FAD</keyword>
<dbReference type="InterPro" id="IPR036774">
    <property type="entry name" value="ERV/ALR_sulphydryl_oxid_sf"/>
</dbReference>
<dbReference type="EC" id="1.8.3.2" evidence="8"/>
<dbReference type="Pfam" id="PF04777">
    <property type="entry name" value="Evr1_Alr"/>
    <property type="match status" value="1"/>
</dbReference>
<dbReference type="Gene3D" id="1.20.120.310">
    <property type="entry name" value="ERV/ALR sulfhydryl oxidase domain"/>
    <property type="match status" value="1"/>
</dbReference>
<evidence type="ECO:0000256" key="6">
    <source>
        <dbReference type="ARBA" id="ARBA00052964"/>
    </source>
</evidence>
<evidence type="ECO:0000256" key="1">
    <source>
        <dbReference type="ARBA" id="ARBA00001974"/>
    </source>
</evidence>
<protein>
    <recommendedName>
        <fullName evidence="8">Sulfhydryl oxidase</fullName>
        <ecNumber evidence="8">1.8.3.2</ecNumber>
    </recommendedName>
</protein>
<keyword evidence="2 8" id="KW-0285">Flavoprotein</keyword>
<dbReference type="AlphaFoldDB" id="A0AAP0EPC8"/>
<dbReference type="GO" id="GO:0016971">
    <property type="term" value="F:flavin-dependent sulfhydryl oxidase activity"/>
    <property type="evidence" value="ECO:0007669"/>
    <property type="project" value="InterPro"/>
</dbReference>
<comment type="function">
    <text evidence="7">FAD-dependent sulfhydryl oxidase that catalyzes disulfide bond formation. Oxidizes thioredoxin in vitro. Required for the import and folding of small cysteine-containing proteins in the mitochondrial intermembrane space, and can act independently of the oxidoreductase MIA40. Can oxidize the cytochrome c oxidase assembly protein COX19, a typical substrate of MIA40.</text>
</comment>
<name>A0AAP0EPC8_9MAGN</name>
<dbReference type="PANTHER" id="PTHR12645">
    <property type="entry name" value="ALR/ERV"/>
    <property type="match status" value="1"/>
</dbReference>
<keyword evidence="5" id="KW-1015">Disulfide bond</keyword>
<comment type="catalytic activity">
    <reaction evidence="6">
        <text>2 R'C(R)SH + O2 = R'C(R)S-S(R)CR' + H2O2</text>
        <dbReference type="Rhea" id="RHEA:17357"/>
        <dbReference type="ChEBI" id="CHEBI:15379"/>
        <dbReference type="ChEBI" id="CHEBI:16240"/>
        <dbReference type="ChEBI" id="CHEBI:16520"/>
        <dbReference type="ChEBI" id="CHEBI:17412"/>
        <dbReference type="EC" id="1.8.3.2"/>
    </reaction>
    <physiologicalReaction direction="left-to-right" evidence="6">
        <dbReference type="Rhea" id="RHEA:17358"/>
    </physiologicalReaction>
</comment>
<evidence type="ECO:0000313" key="11">
    <source>
        <dbReference type="Proteomes" id="UP001417504"/>
    </source>
</evidence>
<dbReference type="GO" id="GO:0050660">
    <property type="term" value="F:flavin adenine dinucleotide binding"/>
    <property type="evidence" value="ECO:0007669"/>
    <property type="project" value="TreeGrafter"/>
</dbReference>
<comment type="cofactor">
    <cofactor evidence="1 8">
        <name>FAD</name>
        <dbReference type="ChEBI" id="CHEBI:57692"/>
    </cofactor>
</comment>
<evidence type="ECO:0000256" key="5">
    <source>
        <dbReference type="ARBA" id="ARBA00023157"/>
    </source>
</evidence>
<dbReference type="GO" id="GO:0005739">
    <property type="term" value="C:mitochondrion"/>
    <property type="evidence" value="ECO:0007669"/>
    <property type="project" value="TreeGrafter"/>
</dbReference>
<feature type="domain" description="ERV/ALR sulfhydryl oxidase" evidence="9">
    <location>
        <begin position="85"/>
        <end position="194"/>
    </location>
</feature>
<dbReference type="Proteomes" id="UP001417504">
    <property type="component" value="Unassembled WGS sequence"/>
</dbReference>
<dbReference type="InterPro" id="IPR039799">
    <property type="entry name" value="ALR/ERV"/>
</dbReference>
<proteinExistence type="predicted"/>
<evidence type="ECO:0000313" key="10">
    <source>
        <dbReference type="EMBL" id="KAK9097191.1"/>
    </source>
</evidence>
<evidence type="ECO:0000256" key="2">
    <source>
        <dbReference type="ARBA" id="ARBA00022630"/>
    </source>
</evidence>
<dbReference type="PROSITE" id="PS51324">
    <property type="entry name" value="ERV_ALR"/>
    <property type="match status" value="1"/>
</dbReference>
<gene>
    <name evidence="10" type="ORF">Sjap_022688</name>
</gene>